<evidence type="ECO:0000259" key="2">
    <source>
        <dbReference type="PROSITE" id="PS51462"/>
    </source>
</evidence>
<dbReference type="PROSITE" id="PS00893">
    <property type="entry name" value="NUDIX_BOX"/>
    <property type="match status" value="1"/>
</dbReference>
<dbReference type="InterPro" id="IPR015797">
    <property type="entry name" value="NUDIX_hydrolase-like_dom_sf"/>
</dbReference>
<dbReference type="EMBL" id="CP029254">
    <property type="protein sequence ID" value="AWK13144.1"/>
    <property type="molecule type" value="Genomic_DNA"/>
</dbReference>
<dbReference type="SUPFAM" id="SSF55811">
    <property type="entry name" value="Nudix"/>
    <property type="match status" value="1"/>
</dbReference>
<dbReference type="InterPro" id="IPR000086">
    <property type="entry name" value="NUDIX_hydrolase_dom"/>
</dbReference>
<proteinExistence type="predicted"/>
<evidence type="ECO:0000313" key="3">
    <source>
        <dbReference type="EMBL" id="AWK13144.1"/>
    </source>
</evidence>
<keyword evidence="1" id="KW-0378">Hydrolase</keyword>
<sequence>MEKLNRQQVSASVAVPRQPSAGFVDEMVERVDEQDQVLAVVGRGEAVRHGWLHRIAVTVCRDREGRILVQRRSEHVARFPGHYEVASGGAVAEGESYEEAAARELAEELGVRAPVRFIVKFLNRSGLSPHWLAVHEAVLFDDPNPDPDEVMWHGWLSESELFRSMRENLFTPDTHDALSHYFAAVGRGIA</sequence>
<reference evidence="3 4" key="1">
    <citation type="submission" date="2018-05" db="EMBL/GenBank/DDBJ databases">
        <title>Complete genome sequence of the Type Strain of Streptomyces spongiicola HNM0071, the producer of staurosporine.</title>
        <authorList>
            <person name="Zhou S."/>
            <person name="Huang X."/>
        </authorList>
    </citation>
    <scope>NUCLEOTIDE SEQUENCE [LARGE SCALE GENOMIC DNA]</scope>
    <source>
        <strain evidence="3 4">HNM0071</strain>
    </source>
</reference>
<dbReference type="PROSITE" id="PS51462">
    <property type="entry name" value="NUDIX"/>
    <property type="match status" value="1"/>
</dbReference>
<dbReference type="Proteomes" id="UP000245051">
    <property type="component" value="Chromosome"/>
</dbReference>
<dbReference type="InterPro" id="IPR020084">
    <property type="entry name" value="NUDIX_hydrolase_CS"/>
</dbReference>
<keyword evidence="4" id="KW-1185">Reference proteome</keyword>
<name>A0ABM6VGN1_9ACTN</name>
<evidence type="ECO:0000313" key="4">
    <source>
        <dbReference type="Proteomes" id="UP000245051"/>
    </source>
</evidence>
<feature type="domain" description="Nudix hydrolase" evidence="2">
    <location>
        <begin position="51"/>
        <end position="184"/>
    </location>
</feature>
<gene>
    <name evidence="3" type="ORF">DDQ41_25945</name>
</gene>
<evidence type="ECO:0000256" key="1">
    <source>
        <dbReference type="ARBA" id="ARBA00022801"/>
    </source>
</evidence>
<dbReference type="PANTHER" id="PTHR10885">
    <property type="entry name" value="ISOPENTENYL-DIPHOSPHATE DELTA-ISOMERASE"/>
    <property type="match status" value="1"/>
</dbReference>
<dbReference type="Gene3D" id="3.90.79.10">
    <property type="entry name" value="Nucleoside Triphosphate Pyrophosphohydrolase"/>
    <property type="match status" value="1"/>
</dbReference>
<dbReference type="Pfam" id="PF00293">
    <property type="entry name" value="NUDIX"/>
    <property type="match status" value="1"/>
</dbReference>
<protein>
    <submittedName>
        <fullName evidence="3">NTP pyrophosphohydrolase</fullName>
    </submittedName>
</protein>
<organism evidence="3 4">
    <name type="scientific">Streptomyces spongiicola</name>
    <dbReference type="NCBI Taxonomy" id="1690221"/>
    <lineage>
        <taxon>Bacteria</taxon>
        <taxon>Bacillati</taxon>
        <taxon>Actinomycetota</taxon>
        <taxon>Actinomycetes</taxon>
        <taxon>Kitasatosporales</taxon>
        <taxon>Streptomycetaceae</taxon>
        <taxon>Streptomyces</taxon>
    </lineage>
</organism>
<dbReference type="PANTHER" id="PTHR10885:SF0">
    <property type="entry name" value="ISOPENTENYL-DIPHOSPHATE DELTA-ISOMERASE"/>
    <property type="match status" value="1"/>
</dbReference>
<accession>A0ABM6VGN1</accession>